<feature type="compositionally biased region" description="Low complexity" evidence="1">
    <location>
        <begin position="111"/>
        <end position="126"/>
    </location>
</feature>
<accession>A0A6A5W126</accession>
<dbReference type="EMBL" id="ML977759">
    <property type="protein sequence ID" value="KAF1992885.1"/>
    <property type="molecule type" value="Genomic_DNA"/>
</dbReference>
<evidence type="ECO:0000313" key="3">
    <source>
        <dbReference type="Proteomes" id="UP000799779"/>
    </source>
</evidence>
<feature type="region of interest" description="Disordered" evidence="1">
    <location>
        <begin position="96"/>
        <end position="214"/>
    </location>
</feature>
<proteinExistence type="predicted"/>
<protein>
    <submittedName>
        <fullName evidence="2">Uncharacterized protein</fullName>
    </submittedName>
</protein>
<evidence type="ECO:0000313" key="2">
    <source>
        <dbReference type="EMBL" id="KAF1992885.1"/>
    </source>
</evidence>
<organism evidence="2 3">
    <name type="scientific">Amniculicola lignicola CBS 123094</name>
    <dbReference type="NCBI Taxonomy" id="1392246"/>
    <lineage>
        <taxon>Eukaryota</taxon>
        <taxon>Fungi</taxon>
        <taxon>Dikarya</taxon>
        <taxon>Ascomycota</taxon>
        <taxon>Pezizomycotina</taxon>
        <taxon>Dothideomycetes</taxon>
        <taxon>Pleosporomycetidae</taxon>
        <taxon>Pleosporales</taxon>
        <taxon>Amniculicolaceae</taxon>
        <taxon>Amniculicola</taxon>
    </lineage>
</organism>
<keyword evidence="3" id="KW-1185">Reference proteome</keyword>
<name>A0A6A5W126_9PLEO</name>
<gene>
    <name evidence="2" type="ORF">P154DRAFT_528161</name>
</gene>
<sequence>MCLVRVKEEEEVRIPVRVSSRRRTSTSRRVSRAEIYRDSYRDSLPSVRRETIIRETRPQSSTYIAIPAPAPMPIPAPQPVPIFVEPPPPPPAPPTVISTHSHHTHRGAHYVEVSPSRRSSTSSESSAGTYELHQHEREYRRERRAYSPDSPRHDTFRYVEGPQSESDYGERYVRRERSRSRGPRYEDPRGSYRETHERVTIGVDDGRRRSDYRR</sequence>
<dbReference type="AlphaFoldDB" id="A0A6A5W126"/>
<feature type="compositionally biased region" description="Basic and acidic residues" evidence="1">
    <location>
        <begin position="183"/>
        <end position="214"/>
    </location>
</feature>
<evidence type="ECO:0000256" key="1">
    <source>
        <dbReference type="SAM" id="MobiDB-lite"/>
    </source>
</evidence>
<feature type="compositionally biased region" description="Basic and acidic residues" evidence="1">
    <location>
        <begin position="132"/>
        <end position="157"/>
    </location>
</feature>
<dbReference type="Proteomes" id="UP000799779">
    <property type="component" value="Unassembled WGS sequence"/>
</dbReference>
<reference evidence="2" key="1">
    <citation type="journal article" date="2020" name="Stud. Mycol.">
        <title>101 Dothideomycetes genomes: a test case for predicting lifestyles and emergence of pathogens.</title>
        <authorList>
            <person name="Haridas S."/>
            <person name="Albert R."/>
            <person name="Binder M."/>
            <person name="Bloem J."/>
            <person name="Labutti K."/>
            <person name="Salamov A."/>
            <person name="Andreopoulos B."/>
            <person name="Baker S."/>
            <person name="Barry K."/>
            <person name="Bills G."/>
            <person name="Bluhm B."/>
            <person name="Cannon C."/>
            <person name="Castanera R."/>
            <person name="Culley D."/>
            <person name="Daum C."/>
            <person name="Ezra D."/>
            <person name="Gonzalez J."/>
            <person name="Henrissat B."/>
            <person name="Kuo A."/>
            <person name="Liang C."/>
            <person name="Lipzen A."/>
            <person name="Lutzoni F."/>
            <person name="Magnuson J."/>
            <person name="Mondo S."/>
            <person name="Nolan M."/>
            <person name="Ohm R."/>
            <person name="Pangilinan J."/>
            <person name="Park H.-J."/>
            <person name="Ramirez L."/>
            <person name="Alfaro M."/>
            <person name="Sun H."/>
            <person name="Tritt A."/>
            <person name="Yoshinaga Y."/>
            <person name="Zwiers L.-H."/>
            <person name="Turgeon B."/>
            <person name="Goodwin S."/>
            <person name="Spatafora J."/>
            <person name="Crous P."/>
            <person name="Grigoriev I."/>
        </authorList>
    </citation>
    <scope>NUCLEOTIDE SEQUENCE</scope>
    <source>
        <strain evidence="2">CBS 123094</strain>
    </source>
</reference>